<evidence type="ECO:0000256" key="1">
    <source>
        <dbReference type="SAM" id="Coils"/>
    </source>
</evidence>
<dbReference type="AlphaFoldDB" id="A0AAD7JE48"/>
<evidence type="ECO:0000313" key="3">
    <source>
        <dbReference type="Proteomes" id="UP001215598"/>
    </source>
</evidence>
<accession>A0AAD7JE48</accession>
<reference evidence="2" key="1">
    <citation type="submission" date="2023-03" db="EMBL/GenBank/DDBJ databases">
        <title>Massive genome expansion in bonnet fungi (Mycena s.s.) driven by repeated elements and novel gene families across ecological guilds.</title>
        <authorList>
            <consortium name="Lawrence Berkeley National Laboratory"/>
            <person name="Harder C.B."/>
            <person name="Miyauchi S."/>
            <person name="Viragh M."/>
            <person name="Kuo A."/>
            <person name="Thoen E."/>
            <person name="Andreopoulos B."/>
            <person name="Lu D."/>
            <person name="Skrede I."/>
            <person name="Drula E."/>
            <person name="Henrissat B."/>
            <person name="Morin E."/>
            <person name="Kohler A."/>
            <person name="Barry K."/>
            <person name="LaButti K."/>
            <person name="Morin E."/>
            <person name="Salamov A."/>
            <person name="Lipzen A."/>
            <person name="Mereny Z."/>
            <person name="Hegedus B."/>
            <person name="Baldrian P."/>
            <person name="Stursova M."/>
            <person name="Weitz H."/>
            <person name="Taylor A."/>
            <person name="Grigoriev I.V."/>
            <person name="Nagy L.G."/>
            <person name="Martin F."/>
            <person name="Kauserud H."/>
        </authorList>
    </citation>
    <scope>NUCLEOTIDE SEQUENCE</scope>
    <source>
        <strain evidence="2">CBHHK182m</strain>
    </source>
</reference>
<sequence>MSSPFTSKLDTNYCPTDAEVLEIKSLLVEPTRRLKNLDDEIADLQKAIDKLQEERDSVESFVDGHKALISPARQLPLDLIQEIFVACLPTHRNCVMSASEAPVLLGRICSLWRAISLSTPRLWSKLHVVEPAIWFHPPLLENKLAQRLETTKTWLERSGQCPLLISLECSVHNFDQSPPEESLSSIIPGAMQILQALVPFSRRWQHIHFSAPLWMLRRTISQLHEADVPLLESIAIYHNNFRAHFDDPEMQSPGPFEILRGARISSFSFAGNIFVPTRFPVRWQQLTSLTIDGPPWNVGPELNSEAILRTIAGCLELRFCRLGINDGENTEIHSQHPIIEFPFLHTLELHCVENMGPTISFLLERIFIAQITQLHHPRLHGNPISGFPRPLLCSFGQPRNP</sequence>
<organism evidence="2 3">
    <name type="scientific">Mycena metata</name>
    <dbReference type="NCBI Taxonomy" id="1033252"/>
    <lineage>
        <taxon>Eukaryota</taxon>
        <taxon>Fungi</taxon>
        <taxon>Dikarya</taxon>
        <taxon>Basidiomycota</taxon>
        <taxon>Agaricomycotina</taxon>
        <taxon>Agaricomycetes</taxon>
        <taxon>Agaricomycetidae</taxon>
        <taxon>Agaricales</taxon>
        <taxon>Marasmiineae</taxon>
        <taxon>Mycenaceae</taxon>
        <taxon>Mycena</taxon>
    </lineage>
</organism>
<comment type="caution">
    <text evidence="2">The sequence shown here is derived from an EMBL/GenBank/DDBJ whole genome shotgun (WGS) entry which is preliminary data.</text>
</comment>
<proteinExistence type="predicted"/>
<evidence type="ECO:0000313" key="2">
    <source>
        <dbReference type="EMBL" id="KAJ7762531.1"/>
    </source>
</evidence>
<dbReference type="Proteomes" id="UP001215598">
    <property type="component" value="Unassembled WGS sequence"/>
</dbReference>
<keyword evidence="1" id="KW-0175">Coiled coil</keyword>
<protein>
    <recommendedName>
        <fullName evidence="4">F-box domain-containing protein</fullName>
    </recommendedName>
</protein>
<evidence type="ECO:0008006" key="4">
    <source>
        <dbReference type="Google" id="ProtNLM"/>
    </source>
</evidence>
<feature type="coiled-coil region" evidence="1">
    <location>
        <begin position="34"/>
        <end position="61"/>
    </location>
</feature>
<keyword evidence="3" id="KW-1185">Reference proteome</keyword>
<name>A0AAD7JE48_9AGAR</name>
<gene>
    <name evidence="2" type="ORF">B0H16DRAFT_1883986</name>
</gene>
<dbReference type="EMBL" id="JARKIB010000032">
    <property type="protein sequence ID" value="KAJ7762531.1"/>
    <property type="molecule type" value="Genomic_DNA"/>
</dbReference>